<feature type="compositionally biased region" description="Basic and acidic residues" evidence="1">
    <location>
        <begin position="111"/>
        <end position="128"/>
    </location>
</feature>
<feature type="region of interest" description="Disordered" evidence="1">
    <location>
        <begin position="71"/>
        <end position="144"/>
    </location>
</feature>
<dbReference type="EMBL" id="QYUQ01000002">
    <property type="protein sequence ID" value="RJG00526.1"/>
    <property type="molecule type" value="Genomic_DNA"/>
</dbReference>
<evidence type="ECO:0000313" key="2">
    <source>
        <dbReference type="EMBL" id="RJG00526.1"/>
    </source>
</evidence>
<proteinExistence type="predicted"/>
<sequence>MMEETMNQVYSKTLKGQEEIKTRAGGLSQRMRQLLIFIDGKRSRDELFGMLKGDDMDALLAALVEQGMVEASGSAAPKAAAPAAAPAPAPASTAAATAVAAAPQPAPKAPEPPKLDAAERERRQREEEALAELAMARSFMGRMS</sequence>
<dbReference type="Proteomes" id="UP000266327">
    <property type="component" value="Unassembled WGS sequence"/>
</dbReference>
<comment type="caution">
    <text evidence="2">The sequence shown here is derived from an EMBL/GenBank/DDBJ whole genome shotgun (WGS) entry which is preliminary data.</text>
</comment>
<keyword evidence="3" id="KW-1185">Reference proteome</keyword>
<feature type="compositionally biased region" description="Low complexity" evidence="1">
    <location>
        <begin position="75"/>
        <end position="103"/>
    </location>
</feature>
<protein>
    <submittedName>
        <fullName evidence="2">Uncharacterized protein</fullName>
    </submittedName>
</protein>
<evidence type="ECO:0000313" key="3">
    <source>
        <dbReference type="Proteomes" id="UP000266327"/>
    </source>
</evidence>
<organism evidence="2 3">
    <name type="scientific">Noviherbaspirillum sedimenti</name>
    <dbReference type="NCBI Taxonomy" id="2320865"/>
    <lineage>
        <taxon>Bacteria</taxon>
        <taxon>Pseudomonadati</taxon>
        <taxon>Pseudomonadota</taxon>
        <taxon>Betaproteobacteria</taxon>
        <taxon>Burkholderiales</taxon>
        <taxon>Oxalobacteraceae</taxon>
        <taxon>Noviherbaspirillum</taxon>
    </lineage>
</organism>
<accession>A0A3A3GE74</accession>
<gene>
    <name evidence="2" type="ORF">D3878_02160</name>
</gene>
<dbReference type="AlphaFoldDB" id="A0A3A3GE74"/>
<name>A0A3A3GE74_9BURK</name>
<evidence type="ECO:0000256" key="1">
    <source>
        <dbReference type="SAM" id="MobiDB-lite"/>
    </source>
</evidence>
<reference evidence="3" key="1">
    <citation type="submission" date="2018-09" db="EMBL/GenBank/DDBJ databases">
        <authorList>
            <person name="Zhu H."/>
        </authorList>
    </citation>
    <scope>NUCLEOTIDE SEQUENCE [LARGE SCALE GENOMIC DNA]</scope>
    <source>
        <strain evidence="3">K1S02-23</strain>
    </source>
</reference>